<keyword evidence="3" id="KW-1185">Reference proteome</keyword>
<evidence type="ECO:0000313" key="2">
    <source>
        <dbReference type="EMBL" id="QAY83799.1"/>
    </source>
</evidence>
<accession>A0A4P6FY56</accession>
<feature type="region of interest" description="Disordered" evidence="1">
    <location>
        <begin position="115"/>
        <end position="137"/>
    </location>
</feature>
<dbReference type="Proteomes" id="UP000291121">
    <property type="component" value="Chromosome"/>
</dbReference>
<name>A0A4P6FY56_9PSED</name>
<organism evidence="2 3">
    <name type="scientific">Pseudomonas arsenicoxydans</name>
    <dbReference type="NCBI Taxonomy" id="702115"/>
    <lineage>
        <taxon>Bacteria</taxon>
        <taxon>Pseudomonadati</taxon>
        <taxon>Pseudomonadota</taxon>
        <taxon>Gammaproteobacteria</taxon>
        <taxon>Pseudomonadales</taxon>
        <taxon>Pseudomonadaceae</taxon>
        <taxon>Pseudomonas</taxon>
    </lineage>
</organism>
<proteinExistence type="predicted"/>
<sequence>MKYEELVANDQQIPSINSQLCQLDNTEGVEVSSLAKLAENARVQYQLQYYGATAEKQKLLQDQLNNANNAYTNANKIYESKKNSMLSQLSSIKKDLYSISDEGIAESVAKAEAEAKRLKGPETPSTSSTFDSYIDDV</sequence>
<dbReference type="RefSeq" id="WP_208671086.1">
    <property type="nucleotide sequence ID" value="NZ_CP024767.1"/>
</dbReference>
<gene>
    <name evidence="2" type="ORF">CUN61_07305</name>
</gene>
<reference evidence="2 3" key="1">
    <citation type="submission" date="2017-11" db="EMBL/GenBank/DDBJ databases">
        <title>Genome sequence of Pseudomonas arsenicoxydans ACM1.</title>
        <authorList>
            <person name="Nascimento F.X."/>
        </authorList>
    </citation>
    <scope>NUCLEOTIDE SEQUENCE [LARGE SCALE GENOMIC DNA]</scope>
    <source>
        <strain evidence="2 3">ACM1</strain>
    </source>
</reference>
<dbReference type="AlphaFoldDB" id="A0A4P6FY56"/>
<protein>
    <submittedName>
        <fullName evidence="2">Uncharacterized protein</fullName>
    </submittedName>
</protein>
<evidence type="ECO:0000256" key="1">
    <source>
        <dbReference type="SAM" id="MobiDB-lite"/>
    </source>
</evidence>
<dbReference type="EMBL" id="CP024767">
    <property type="protein sequence ID" value="QAY83799.1"/>
    <property type="molecule type" value="Genomic_DNA"/>
</dbReference>
<evidence type="ECO:0000313" key="3">
    <source>
        <dbReference type="Proteomes" id="UP000291121"/>
    </source>
</evidence>